<dbReference type="InterPro" id="IPR039974">
    <property type="entry name" value="Splicing_factor_SLU7"/>
</dbReference>
<comment type="similarity">
    <text evidence="1 6">Belongs to the SLU7 family.</text>
</comment>
<dbReference type="GO" id="GO:0000398">
    <property type="term" value="P:mRNA splicing, via spliceosome"/>
    <property type="evidence" value="ECO:0007669"/>
    <property type="project" value="UniProtKB-UniRule"/>
</dbReference>
<dbReference type="GO" id="GO:0030628">
    <property type="term" value="F:pre-mRNA 3'-splice site binding"/>
    <property type="evidence" value="ECO:0007669"/>
    <property type="project" value="UniProtKB-UniRule"/>
</dbReference>
<dbReference type="PANTHER" id="PTHR12942:SF5">
    <property type="entry name" value="PRE-MRNA-SPLICING FACTOR SLU7"/>
    <property type="match status" value="1"/>
</dbReference>
<evidence type="ECO:0000256" key="1">
    <source>
        <dbReference type="ARBA" id="ARBA00007203"/>
    </source>
</evidence>
<dbReference type="Proteomes" id="UP000222542">
    <property type="component" value="Unassembled WGS sequence"/>
</dbReference>
<reference evidence="7 8" key="2">
    <citation type="journal article" date="2017" name="Genome Biol.">
        <title>New reference genome sequences of hot pepper reveal the massive evolution of plant disease-resistance genes by retroduplication.</title>
        <authorList>
            <person name="Kim S."/>
            <person name="Park J."/>
            <person name="Yeom S.I."/>
            <person name="Kim Y.M."/>
            <person name="Seo E."/>
            <person name="Kim K.T."/>
            <person name="Kim M.S."/>
            <person name="Lee J.M."/>
            <person name="Cheong K."/>
            <person name="Shin H.S."/>
            <person name="Kim S.B."/>
            <person name="Han K."/>
            <person name="Lee J."/>
            <person name="Park M."/>
            <person name="Lee H.A."/>
            <person name="Lee H.Y."/>
            <person name="Lee Y."/>
            <person name="Oh S."/>
            <person name="Lee J.H."/>
            <person name="Choi E."/>
            <person name="Choi E."/>
            <person name="Lee S.E."/>
            <person name="Jeon J."/>
            <person name="Kim H."/>
            <person name="Choi G."/>
            <person name="Song H."/>
            <person name="Lee J."/>
            <person name="Lee S.C."/>
            <person name="Kwon J.K."/>
            <person name="Lee H.Y."/>
            <person name="Koo N."/>
            <person name="Hong Y."/>
            <person name="Kim R.W."/>
            <person name="Kang W.H."/>
            <person name="Huh J.H."/>
            <person name="Kang B.C."/>
            <person name="Yang T.J."/>
            <person name="Lee Y.H."/>
            <person name="Bennetzen J.L."/>
            <person name="Choi D."/>
        </authorList>
    </citation>
    <scope>NUCLEOTIDE SEQUENCE [LARGE SCALE GENOMIC DNA]</scope>
    <source>
        <strain evidence="8">cv. CM334</strain>
    </source>
</reference>
<keyword evidence="4 6" id="KW-0508">mRNA splicing</keyword>
<gene>
    <name evidence="7" type="ORF">T459_35500</name>
</gene>
<keyword evidence="5 6" id="KW-0539">Nucleus</keyword>
<name>A0A2G2XJ98_CAPAN</name>
<dbReference type="EMBL" id="AYRZ02002278">
    <property type="protein sequence ID" value="PHT57529.1"/>
    <property type="molecule type" value="Genomic_DNA"/>
</dbReference>
<evidence type="ECO:0000256" key="2">
    <source>
        <dbReference type="ARBA" id="ARBA00022664"/>
    </source>
</evidence>
<evidence type="ECO:0000256" key="5">
    <source>
        <dbReference type="ARBA" id="ARBA00023242"/>
    </source>
</evidence>
<comment type="caution">
    <text evidence="7">The sequence shown here is derived from an EMBL/GenBank/DDBJ whole genome shotgun (WGS) entry which is preliminary data.</text>
</comment>
<dbReference type="AlphaFoldDB" id="A0A2G2XJ98"/>
<evidence type="ECO:0000256" key="4">
    <source>
        <dbReference type="ARBA" id="ARBA00023187"/>
    </source>
</evidence>
<evidence type="ECO:0000256" key="6">
    <source>
        <dbReference type="RuleBase" id="RU367071"/>
    </source>
</evidence>
<keyword evidence="2 6" id="KW-0507">mRNA processing</keyword>
<keyword evidence="3 6" id="KW-0747">Spliceosome</keyword>
<comment type="function">
    <text evidence="6">Involved in pre-mRNA splicing.</text>
</comment>
<keyword evidence="8" id="KW-1185">Reference proteome</keyword>
<evidence type="ECO:0000313" key="8">
    <source>
        <dbReference type="Proteomes" id="UP000222542"/>
    </source>
</evidence>
<comment type="subcellular location">
    <subcellularLocation>
        <location evidence="6">Nucleus</location>
    </subcellularLocation>
</comment>
<dbReference type="GO" id="GO:0005681">
    <property type="term" value="C:spliceosomal complex"/>
    <property type="evidence" value="ECO:0007669"/>
    <property type="project" value="UniProtKB-UniRule"/>
</dbReference>
<protein>
    <recommendedName>
        <fullName evidence="6">Pre-mRNA-splicing factor SLU7</fullName>
    </recommendedName>
</protein>
<organism evidence="7 8">
    <name type="scientific">Capsicum annuum</name>
    <name type="common">Capsicum pepper</name>
    <dbReference type="NCBI Taxonomy" id="4072"/>
    <lineage>
        <taxon>Eukaryota</taxon>
        <taxon>Viridiplantae</taxon>
        <taxon>Streptophyta</taxon>
        <taxon>Embryophyta</taxon>
        <taxon>Tracheophyta</taxon>
        <taxon>Spermatophyta</taxon>
        <taxon>Magnoliopsida</taxon>
        <taxon>eudicotyledons</taxon>
        <taxon>Gunneridae</taxon>
        <taxon>Pentapetalae</taxon>
        <taxon>asterids</taxon>
        <taxon>lamiids</taxon>
        <taxon>Solanales</taxon>
        <taxon>Solanaceae</taxon>
        <taxon>Solanoideae</taxon>
        <taxon>Capsiceae</taxon>
        <taxon>Capsicum</taxon>
    </lineage>
</organism>
<sequence length="226" mass="25764">MEKPTLSNPTNVVAKEVEVQQASVKMPKERIEKFSTKISSSKGDMHTKMDEEHLIFHYIPRDSRKEGQPLLEVCTQQSHPPRRETSHKPFQDLKKIMTIPIIQVPSITPKLLGSNTLAHQIKEAQMKFRKNGNYVATPKFGLGFKLPEPLRISTKKGKETTSSHYASVQKDKEFKDEKIPLQTSVVECIRRLTPRVSVFEILGCKGKTRASRQMKEEAYTSRGSVF</sequence>
<accession>A0A2G2XJ98</accession>
<evidence type="ECO:0000256" key="3">
    <source>
        <dbReference type="ARBA" id="ARBA00022728"/>
    </source>
</evidence>
<dbReference type="PANTHER" id="PTHR12942">
    <property type="entry name" value="STEP II SPLICING FACTOR SLU7"/>
    <property type="match status" value="1"/>
</dbReference>
<comment type="subunit">
    <text evidence="6">Associated with the spliceosome.</text>
</comment>
<evidence type="ECO:0000313" key="7">
    <source>
        <dbReference type="EMBL" id="PHT57529.1"/>
    </source>
</evidence>
<reference evidence="7 8" key="1">
    <citation type="journal article" date="2014" name="Nat. Genet.">
        <title>Genome sequence of the hot pepper provides insights into the evolution of pungency in Capsicum species.</title>
        <authorList>
            <person name="Kim S."/>
            <person name="Park M."/>
            <person name="Yeom S.I."/>
            <person name="Kim Y.M."/>
            <person name="Lee J.M."/>
            <person name="Lee H.A."/>
            <person name="Seo E."/>
            <person name="Choi J."/>
            <person name="Cheong K."/>
            <person name="Kim K.T."/>
            <person name="Jung K."/>
            <person name="Lee G.W."/>
            <person name="Oh S.K."/>
            <person name="Bae C."/>
            <person name="Kim S.B."/>
            <person name="Lee H.Y."/>
            <person name="Kim S.Y."/>
            <person name="Kim M.S."/>
            <person name="Kang B.C."/>
            <person name="Jo Y.D."/>
            <person name="Yang H.B."/>
            <person name="Jeong H.J."/>
            <person name="Kang W.H."/>
            <person name="Kwon J.K."/>
            <person name="Shin C."/>
            <person name="Lim J.Y."/>
            <person name="Park J.H."/>
            <person name="Huh J.H."/>
            <person name="Kim J.S."/>
            <person name="Kim B.D."/>
            <person name="Cohen O."/>
            <person name="Paran I."/>
            <person name="Suh M.C."/>
            <person name="Lee S.B."/>
            <person name="Kim Y.K."/>
            <person name="Shin Y."/>
            <person name="Noh S.J."/>
            <person name="Park J."/>
            <person name="Seo Y.S."/>
            <person name="Kwon S.Y."/>
            <person name="Kim H.A."/>
            <person name="Park J.M."/>
            <person name="Kim H.J."/>
            <person name="Choi S.B."/>
            <person name="Bosland P.W."/>
            <person name="Reeves G."/>
            <person name="Jo S.H."/>
            <person name="Lee B.W."/>
            <person name="Cho H.T."/>
            <person name="Choi H.S."/>
            <person name="Lee M.S."/>
            <person name="Yu Y."/>
            <person name="Do Choi Y."/>
            <person name="Park B.S."/>
            <person name="van Deynze A."/>
            <person name="Ashrafi H."/>
            <person name="Hill T."/>
            <person name="Kim W.T."/>
            <person name="Pai H.S."/>
            <person name="Ahn H.K."/>
            <person name="Yeam I."/>
            <person name="Giovannoni J.J."/>
            <person name="Rose J.K."/>
            <person name="Sorensen I."/>
            <person name="Lee S.J."/>
            <person name="Kim R.W."/>
            <person name="Choi I.Y."/>
            <person name="Choi B.S."/>
            <person name="Lim J.S."/>
            <person name="Lee Y.H."/>
            <person name="Choi D."/>
        </authorList>
    </citation>
    <scope>NUCLEOTIDE SEQUENCE [LARGE SCALE GENOMIC DNA]</scope>
    <source>
        <strain evidence="8">cv. CM334</strain>
    </source>
</reference>
<dbReference type="Gramene" id="PHT57529">
    <property type="protein sequence ID" value="PHT57529"/>
    <property type="gene ID" value="T459_35500"/>
</dbReference>
<proteinExistence type="inferred from homology"/>